<proteinExistence type="predicted"/>
<protein>
    <submittedName>
        <fullName evidence="3">CoA:oxalate CoA-transferase</fullName>
    </submittedName>
</protein>
<organism evidence="3 4">
    <name type="scientific">Catenulispora yoronensis</name>
    <dbReference type="NCBI Taxonomy" id="450799"/>
    <lineage>
        <taxon>Bacteria</taxon>
        <taxon>Bacillati</taxon>
        <taxon>Actinomycetota</taxon>
        <taxon>Actinomycetes</taxon>
        <taxon>Catenulisporales</taxon>
        <taxon>Catenulisporaceae</taxon>
        <taxon>Catenulispora</taxon>
    </lineage>
</organism>
<dbReference type="Pfam" id="PF02515">
    <property type="entry name" value="CoA_transf_3"/>
    <property type="match status" value="1"/>
</dbReference>
<dbReference type="RefSeq" id="WP_344664328.1">
    <property type="nucleotide sequence ID" value="NZ_BAAAQN010000004.1"/>
</dbReference>
<dbReference type="PANTHER" id="PTHR48207">
    <property type="entry name" value="SUCCINATE--HYDROXYMETHYLGLUTARATE COA-TRANSFERASE"/>
    <property type="match status" value="1"/>
</dbReference>
<sequence>MTAVHPADPADDPTDPDPADPATAAGTGASTGTGAGDLAADASEAGPLAGLLVIDLTRVLAGPFATMIMADLGARVIKVEHPATGDDSRRYGPFAADGRSMYFARVNRGKQSLAVDLKKNPEQVAALAERADVLVENFRPGVMDRLGLGPAQLRARNPRLVYASVSGYGATGPRSGEPAYDAVIQARSGLMSVTGEPDGPPVKAGASVSDLSAGVYTFGAVMAALVGRGIHGRGTHVDISMFDATVSFLEGNALAWLADRTVPHRIGSHHPNIAPFGAFAAADGQIVVCVGNDALFAAFAAALGAPELAGRPEFAENGARSANRVVLTAVIEELLAADTCAGWLARLEAAKVPCAPVNDIGQAMTDPQTEARRMRITAGGLELPGQVVKMDGYPDPLRRPGAPGLDEHGDVIRAEFGL</sequence>
<dbReference type="Gene3D" id="3.40.50.10540">
    <property type="entry name" value="Crotonobetainyl-coa:carnitine coa-transferase, domain 1"/>
    <property type="match status" value="1"/>
</dbReference>
<dbReference type="InterPro" id="IPR050483">
    <property type="entry name" value="CoA-transferase_III_domain"/>
</dbReference>
<feature type="compositionally biased region" description="Acidic residues" evidence="2">
    <location>
        <begin position="9"/>
        <end position="18"/>
    </location>
</feature>
<dbReference type="Proteomes" id="UP001500751">
    <property type="component" value="Unassembled WGS sequence"/>
</dbReference>
<evidence type="ECO:0000256" key="2">
    <source>
        <dbReference type="SAM" id="MobiDB-lite"/>
    </source>
</evidence>
<comment type="caution">
    <text evidence="3">The sequence shown here is derived from an EMBL/GenBank/DDBJ whole genome shotgun (WGS) entry which is preliminary data.</text>
</comment>
<reference evidence="4" key="1">
    <citation type="journal article" date="2019" name="Int. J. Syst. Evol. Microbiol.">
        <title>The Global Catalogue of Microorganisms (GCM) 10K type strain sequencing project: providing services to taxonomists for standard genome sequencing and annotation.</title>
        <authorList>
            <consortium name="The Broad Institute Genomics Platform"/>
            <consortium name="The Broad Institute Genome Sequencing Center for Infectious Disease"/>
            <person name="Wu L."/>
            <person name="Ma J."/>
        </authorList>
    </citation>
    <scope>NUCLEOTIDE SEQUENCE [LARGE SCALE GENOMIC DNA]</scope>
    <source>
        <strain evidence="4">JCM 16014</strain>
    </source>
</reference>
<evidence type="ECO:0000313" key="3">
    <source>
        <dbReference type="EMBL" id="GAA2016676.1"/>
    </source>
</evidence>
<feature type="region of interest" description="Disordered" evidence="2">
    <location>
        <begin position="1"/>
        <end position="38"/>
    </location>
</feature>
<dbReference type="InterPro" id="IPR003673">
    <property type="entry name" value="CoA-Trfase_fam_III"/>
</dbReference>
<keyword evidence="4" id="KW-1185">Reference proteome</keyword>
<dbReference type="PANTHER" id="PTHR48207:SF3">
    <property type="entry name" value="SUCCINATE--HYDROXYMETHYLGLUTARATE COA-TRANSFERASE"/>
    <property type="match status" value="1"/>
</dbReference>
<name>A0ABP5F4C0_9ACTN</name>
<evidence type="ECO:0000256" key="1">
    <source>
        <dbReference type="ARBA" id="ARBA00022679"/>
    </source>
</evidence>
<gene>
    <name evidence="3" type="primary">yfdE</name>
    <name evidence="3" type="ORF">GCM10009839_10430</name>
</gene>
<keyword evidence="1" id="KW-0808">Transferase</keyword>
<evidence type="ECO:0000313" key="4">
    <source>
        <dbReference type="Proteomes" id="UP001500751"/>
    </source>
</evidence>
<dbReference type="InterPro" id="IPR044855">
    <property type="entry name" value="CoA-Trfase_III_dom3_sf"/>
</dbReference>
<dbReference type="SUPFAM" id="SSF89796">
    <property type="entry name" value="CoA-transferase family III (CaiB/BaiF)"/>
    <property type="match status" value="1"/>
</dbReference>
<dbReference type="EMBL" id="BAAAQN010000004">
    <property type="protein sequence ID" value="GAA2016676.1"/>
    <property type="molecule type" value="Genomic_DNA"/>
</dbReference>
<accession>A0ABP5F4C0</accession>
<dbReference type="Gene3D" id="3.30.1540.10">
    <property type="entry name" value="formyl-coa transferase, domain 3"/>
    <property type="match status" value="1"/>
</dbReference>
<dbReference type="InterPro" id="IPR023606">
    <property type="entry name" value="CoA-Trfase_III_dom_1_sf"/>
</dbReference>